<accession>A0A8H3E911</accession>
<evidence type="ECO:0000256" key="1">
    <source>
        <dbReference type="SAM" id="MobiDB-lite"/>
    </source>
</evidence>
<reference evidence="2" key="1">
    <citation type="submission" date="2021-01" db="EMBL/GenBank/DDBJ databases">
        <authorList>
            <person name="Kaushik A."/>
        </authorList>
    </citation>
    <scope>NUCLEOTIDE SEQUENCE</scope>
    <source>
        <strain evidence="2">AG5</strain>
    </source>
</reference>
<sequence>MIVGSKKRNLCQSNPGDRRVGEDDVMRRHLDYLLAFQHNNHYHLFVTHMPTDSPYVEGEMRDDRNAWVYRR</sequence>
<dbReference type="Proteomes" id="UP000663827">
    <property type="component" value="Unassembled WGS sequence"/>
</dbReference>
<dbReference type="EMBL" id="CAJNJQ010006629">
    <property type="protein sequence ID" value="CAE7233357.1"/>
    <property type="molecule type" value="Genomic_DNA"/>
</dbReference>
<proteinExistence type="predicted"/>
<organism evidence="2 3">
    <name type="scientific">Rhizoctonia solani</name>
    <dbReference type="NCBI Taxonomy" id="456999"/>
    <lineage>
        <taxon>Eukaryota</taxon>
        <taxon>Fungi</taxon>
        <taxon>Dikarya</taxon>
        <taxon>Basidiomycota</taxon>
        <taxon>Agaricomycotina</taxon>
        <taxon>Agaricomycetes</taxon>
        <taxon>Cantharellales</taxon>
        <taxon>Ceratobasidiaceae</taxon>
        <taxon>Rhizoctonia</taxon>
    </lineage>
</organism>
<evidence type="ECO:0000313" key="2">
    <source>
        <dbReference type="EMBL" id="CAE7233357.1"/>
    </source>
</evidence>
<gene>
    <name evidence="2" type="ORF">RDB_LOCUS191184</name>
</gene>
<comment type="caution">
    <text evidence="2">The sequence shown here is derived from an EMBL/GenBank/DDBJ whole genome shotgun (WGS) entry which is preliminary data.</text>
</comment>
<feature type="region of interest" description="Disordered" evidence="1">
    <location>
        <begin position="1"/>
        <end position="22"/>
    </location>
</feature>
<protein>
    <submittedName>
        <fullName evidence="2">Uncharacterized protein</fullName>
    </submittedName>
</protein>
<dbReference type="AlphaFoldDB" id="A0A8H3E911"/>
<evidence type="ECO:0000313" key="3">
    <source>
        <dbReference type="Proteomes" id="UP000663827"/>
    </source>
</evidence>
<name>A0A8H3E911_9AGAM</name>